<evidence type="ECO:0000313" key="2">
    <source>
        <dbReference type="Proteomes" id="UP000568380"/>
    </source>
</evidence>
<organism evidence="1 2">
    <name type="scientific">Nonomuraea endophytica</name>
    <dbReference type="NCBI Taxonomy" id="714136"/>
    <lineage>
        <taxon>Bacteria</taxon>
        <taxon>Bacillati</taxon>
        <taxon>Actinomycetota</taxon>
        <taxon>Actinomycetes</taxon>
        <taxon>Streptosporangiales</taxon>
        <taxon>Streptosporangiaceae</taxon>
        <taxon>Nonomuraea</taxon>
    </lineage>
</organism>
<dbReference type="Proteomes" id="UP000568380">
    <property type="component" value="Unassembled WGS sequence"/>
</dbReference>
<accession>A0A7W8A851</accession>
<comment type="caution">
    <text evidence="1">The sequence shown here is derived from an EMBL/GenBank/DDBJ whole genome shotgun (WGS) entry which is preliminary data.</text>
</comment>
<keyword evidence="2" id="KW-1185">Reference proteome</keyword>
<sequence>MATNKSASPALPPEASLIRQLRERPAALSRKMSLSTAMKRLTEIAPDGYGFSDGTWRNIEAGRKIAEDWELVLIGLVLYATPEQIAATGRTDAAELLRKEIDARAKTELAASKVSLDDIPAGTKQKLLRQLAEIDNVPGATEQDRQEMRDVLFGQIDALMDMHAATLRFRAR</sequence>
<proteinExistence type="predicted"/>
<gene>
    <name evidence="1" type="ORF">HNR40_006809</name>
</gene>
<dbReference type="EMBL" id="JACHIN010000010">
    <property type="protein sequence ID" value="MBB5081314.1"/>
    <property type="molecule type" value="Genomic_DNA"/>
</dbReference>
<protein>
    <submittedName>
        <fullName evidence="1">Uncharacterized protein</fullName>
    </submittedName>
</protein>
<dbReference type="RefSeq" id="WP_184968565.1">
    <property type="nucleotide sequence ID" value="NZ_JACHIN010000010.1"/>
</dbReference>
<dbReference type="AlphaFoldDB" id="A0A7W8A851"/>
<name>A0A7W8A851_9ACTN</name>
<evidence type="ECO:0000313" key="1">
    <source>
        <dbReference type="EMBL" id="MBB5081314.1"/>
    </source>
</evidence>
<reference evidence="1 2" key="1">
    <citation type="submission" date="2020-08" db="EMBL/GenBank/DDBJ databases">
        <title>Genomic Encyclopedia of Type Strains, Phase IV (KMG-IV): sequencing the most valuable type-strain genomes for metagenomic binning, comparative biology and taxonomic classification.</title>
        <authorList>
            <person name="Goeker M."/>
        </authorList>
    </citation>
    <scope>NUCLEOTIDE SEQUENCE [LARGE SCALE GENOMIC DNA]</scope>
    <source>
        <strain evidence="1 2">DSM 45385</strain>
    </source>
</reference>